<reference evidence="1" key="1">
    <citation type="journal article" date="2014" name="Int. J. Syst. Evol. Microbiol.">
        <title>Complete genome sequence of Corynebacterium casei LMG S-19264T (=DSM 44701T), isolated from a smear-ripened cheese.</title>
        <authorList>
            <consortium name="US DOE Joint Genome Institute (JGI-PGF)"/>
            <person name="Walter F."/>
            <person name="Albersmeier A."/>
            <person name="Kalinowski J."/>
            <person name="Ruckert C."/>
        </authorList>
    </citation>
    <scope>NUCLEOTIDE SEQUENCE</scope>
    <source>
        <strain evidence="1">KCTC 32296</strain>
    </source>
</reference>
<dbReference type="Proteomes" id="UP000662572">
    <property type="component" value="Unassembled WGS sequence"/>
</dbReference>
<accession>A0A918QEH6</accession>
<gene>
    <name evidence="1" type="ORF">GCM10011273_32670</name>
</gene>
<organism evidence="1 2">
    <name type="scientific">Asticcacaulis endophyticus</name>
    <dbReference type="NCBI Taxonomy" id="1395890"/>
    <lineage>
        <taxon>Bacteria</taxon>
        <taxon>Pseudomonadati</taxon>
        <taxon>Pseudomonadota</taxon>
        <taxon>Alphaproteobacteria</taxon>
        <taxon>Caulobacterales</taxon>
        <taxon>Caulobacteraceae</taxon>
        <taxon>Asticcacaulis</taxon>
    </lineage>
</organism>
<comment type="caution">
    <text evidence="1">The sequence shown here is derived from an EMBL/GenBank/DDBJ whole genome shotgun (WGS) entry which is preliminary data.</text>
</comment>
<reference evidence="1" key="2">
    <citation type="submission" date="2020-09" db="EMBL/GenBank/DDBJ databases">
        <authorList>
            <person name="Sun Q."/>
            <person name="Kim S."/>
        </authorList>
    </citation>
    <scope>NUCLEOTIDE SEQUENCE</scope>
    <source>
        <strain evidence="1">KCTC 32296</strain>
    </source>
</reference>
<evidence type="ECO:0000313" key="2">
    <source>
        <dbReference type="Proteomes" id="UP000662572"/>
    </source>
</evidence>
<dbReference type="EMBL" id="BMZB01000006">
    <property type="protein sequence ID" value="GGZ43328.1"/>
    <property type="molecule type" value="Genomic_DNA"/>
</dbReference>
<dbReference type="RefSeq" id="WP_189488589.1">
    <property type="nucleotide sequence ID" value="NZ_BMZB01000006.1"/>
</dbReference>
<keyword evidence="2" id="KW-1185">Reference proteome</keyword>
<evidence type="ECO:0000313" key="1">
    <source>
        <dbReference type="EMBL" id="GGZ43328.1"/>
    </source>
</evidence>
<protein>
    <submittedName>
        <fullName evidence="1">Uncharacterized protein</fullName>
    </submittedName>
</protein>
<name>A0A918QEH6_9CAUL</name>
<sequence>MTEDTDLSEGYVSIPTDEDDLSIFLNGLDSMPLGKAGNKSLREKLGWNEDHNRYWRAHGRALDQGKIEVGRGRGGSVQLVKIIEELDNGSEATNVLHQSAPLNPQREANLYEPARKVIDNSWAKAENYDEYVVSITATRGRAYTGGKWTRPDISILAIKAYPYLPHRYFEIVTFEVKPKDQTTVEGVFEALSHQQFATRSYAIFHVPDLNQNEVFLDKFPDGQRILATARKHGIGVILATDIEDWETWDEILSAEKTIPDPEQANRFIATGFGSDIHDKIIKWHK</sequence>
<dbReference type="AlphaFoldDB" id="A0A918QEH6"/>
<proteinExistence type="predicted"/>